<dbReference type="Pfam" id="PF01252">
    <property type="entry name" value="Peptidase_A8"/>
    <property type="match status" value="1"/>
</dbReference>
<reference evidence="13 14" key="1">
    <citation type="submission" date="2017-03" db="EMBL/GenBank/DDBJ databases">
        <title>wgs assembly of Dolosigranulum pigrum KPL CDC strains.</title>
        <authorList>
            <person name="Brugger S.D."/>
            <person name="Pettigrew M."/>
            <person name="Kong Y."/>
            <person name="Lemon K.P."/>
        </authorList>
    </citation>
    <scope>NUCLEOTIDE SEQUENCE [LARGE SCALE GENOMIC DNA]</scope>
    <source>
        <strain evidence="13 14">KPL1931_CDC4294-98</strain>
    </source>
</reference>
<dbReference type="PANTHER" id="PTHR33695:SF1">
    <property type="entry name" value="LIPOPROTEIN SIGNAL PEPTIDASE"/>
    <property type="match status" value="1"/>
</dbReference>
<evidence type="ECO:0000256" key="3">
    <source>
        <dbReference type="ARBA" id="ARBA00022670"/>
    </source>
</evidence>
<dbReference type="NCBIfam" id="TIGR00077">
    <property type="entry name" value="lspA"/>
    <property type="match status" value="1"/>
</dbReference>
<dbReference type="EMBL" id="CP041626">
    <property type="protein sequence ID" value="QDO91437.1"/>
    <property type="molecule type" value="Genomic_DNA"/>
</dbReference>
<evidence type="ECO:0000256" key="7">
    <source>
        <dbReference type="ARBA" id="ARBA00022989"/>
    </source>
</evidence>
<evidence type="ECO:0000256" key="5">
    <source>
        <dbReference type="ARBA" id="ARBA00022750"/>
    </source>
</evidence>
<evidence type="ECO:0000313" key="13">
    <source>
        <dbReference type="EMBL" id="RAN63340.1"/>
    </source>
</evidence>
<protein>
    <recommendedName>
        <fullName evidence="9">Lipoprotein signal peptidase</fullName>
        <ecNumber evidence="9">3.4.23.36</ecNumber>
    </recommendedName>
    <alternativeName>
        <fullName evidence="9">Prolipoprotein signal peptidase</fullName>
    </alternativeName>
    <alternativeName>
        <fullName evidence="9">Signal peptidase II</fullName>
        <shortName evidence="9">SPase II</shortName>
    </alternativeName>
</protein>
<evidence type="ECO:0000256" key="9">
    <source>
        <dbReference type="HAMAP-Rule" id="MF_00161"/>
    </source>
</evidence>
<evidence type="ECO:0000256" key="11">
    <source>
        <dbReference type="RuleBase" id="RU004181"/>
    </source>
</evidence>
<comment type="similarity">
    <text evidence="1 9 11">Belongs to the peptidase A8 family.</text>
</comment>
<comment type="catalytic activity">
    <reaction evidence="9 10">
        <text>Release of signal peptides from bacterial membrane prolipoproteins. Hydrolyzes -Xaa-Yaa-Zaa-|-(S,diacylglyceryl)Cys-, in which Xaa is hydrophobic (preferably Leu), and Yaa (Ala or Ser) and Zaa (Gly or Ala) have small, neutral side chains.</text>
        <dbReference type="EC" id="3.4.23.36"/>
    </reaction>
</comment>
<dbReference type="GO" id="GO:0004190">
    <property type="term" value="F:aspartic-type endopeptidase activity"/>
    <property type="evidence" value="ECO:0007669"/>
    <property type="project" value="UniProtKB-UniRule"/>
</dbReference>
<evidence type="ECO:0000256" key="4">
    <source>
        <dbReference type="ARBA" id="ARBA00022692"/>
    </source>
</evidence>
<keyword evidence="5 9" id="KW-0064">Aspartyl protease</keyword>
<keyword evidence="4 9" id="KW-0812">Transmembrane</keyword>
<feature type="active site" evidence="9">
    <location>
        <position position="112"/>
    </location>
</feature>
<evidence type="ECO:0000256" key="6">
    <source>
        <dbReference type="ARBA" id="ARBA00022801"/>
    </source>
</evidence>
<dbReference type="EC" id="3.4.23.36" evidence="9"/>
<keyword evidence="2 9" id="KW-1003">Cell membrane</keyword>
<accession>A0A328K776</accession>
<dbReference type="UniPathway" id="UPA00665"/>
<feature type="transmembrane region" description="Helical" evidence="9">
    <location>
        <begin position="83"/>
        <end position="102"/>
    </location>
</feature>
<evidence type="ECO:0000313" key="14">
    <source>
        <dbReference type="Proteomes" id="UP000249099"/>
    </source>
</evidence>
<evidence type="ECO:0000256" key="2">
    <source>
        <dbReference type="ARBA" id="ARBA00022475"/>
    </source>
</evidence>
<comment type="function">
    <text evidence="9 10">This protein specifically catalyzes the removal of signal peptides from prolipoproteins.</text>
</comment>
<gene>
    <name evidence="9" type="primary">lspA</name>
    <name evidence="13" type="ORF">B8A44_05630</name>
    <name evidence="12" type="ORF">FNV33_04950</name>
</gene>
<proteinExistence type="inferred from homology"/>
<comment type="subcellular location">
    <subcellularLocation>
        <location evidence="9">Cell membrane</location>
        <topology evidence="9">Multi-pass membrane protein</topology>
    </subcellularLocation>
</comment>
<dbReference type="KEGG" id="dpm:FNV33_04950"/>
<feature type="transmembrane region" description="Helical" evidence="9">
    <location>
        <begin position="59"/>
        <end position="77"/>
    </location>
</feature>
<dbReference type="HAMAP" id="MF_00161">
    <property type="entry name" value="LspA"/>
    <property type="match status" value="1"/>
</dbReference>
<dbReference type="PROSITE" id="PS00855">
    <property type="entry name" value="SPASE_II"/>
    <property type="match status" value="1"/>
</dbReference>
<dbReference type="AlphaFoldDB" id="A0A328K776"/>
<dbReference type="OrthoDB" id="9810259at2"/>
<dbReference type="PRINTS" id="PR00781">
    <property type="entry name" value="LIPOSIGPTASE"/>
</dbReference>
<feature type="transmembrane region" description="Helical" evidence="9">
    <location>
        <begin position="123"/>
        <end position="144"/>
    </location>
</feature>
<dbReference type="GO" id="GO:0005886">
    <property type="term" value="C:plasma membrane"/>
    <property type="evidence" value="ECO:0007669"/>
    <property type="project" value="UniProtKB-SubCell"/>
</dbReference>
<organism evidence="12 15">
    <name type="scientific">Dolosigranulum pigrum</name>
    <dbReference type="NCBI Taxonomy" id="29394"/>
    <lineage>
        <taxon>Bacteria</taxon>
        <taxon>Bacillati</taxon>
        <taxon>Bacillota</taxon>
        <taxon>Bacilli</taxon>
        <taxon>Lactobacillales</taxon>
        <taxon>Carnobacteriaceae</taxon>
        <taxon>Dolosigranulum</taxon>
    </lineage>
</organism>
<dbReference type="GO" id="GO:0006508">
    <property type="term" value="P:proteolysis"/>
    <property type="evidence" value="ECO:0007669"/>
    <property type="project" value="UniProtKB-KW"/>
</dbReference>
<dbReference type="Proteomes" id="UP000315953">
    <property type="component" value="Chromosome"/>
</dbReference>
<sequence>MIIYYIIAMILIGLDQLSKYLTVQEIALGEVVSLVPNVLSLTYIRNSGAAWSILEDQMIFFYVITVVVVGALIYFLHTEGKKSPIASTGIAFIMGGAIGNFIDRLHLKYVIDMIRLEFINFPIFNVADMALTIGVIILIGYIVYDELVKKKVKGS</sequence>
<dbReference type="EMBL" id="NAQV01000016">
    <property type="protein sequence ID" value="RAN63340.1"/>
    <property type="molecule type" value="Genomic_DNA"/>
</dbReference>
<evidence type="ECO:0000256" key="1">
    <source>
        <dbReference type="ARBA" id="ARBA00006139"/>
    </source>
</evidence>
<dbReference type="InterPro" id="IPR001872">
    <property type="entry name" value="Peptidase_A8"/>
</dbReference>
<evidence type="ECO:0000313" key="15">
    <source>
        <dbReference type="Proteomes" id="UP000315953"/>
    </source>
</evidence>
<dbReference type="PANTHER" id="PTHR33695">
    <property type="entry name" value="LIPOPROTEIN SIGNAL PEPTIDASE"/>
    <property type="match status" value="1"/>
</dbReference>
<keyword evidence="7 9" id="KW-1133">Transmembrane helix</keyword>
<evidence type="ECO:0000313" key="12">
    <source>
        <dbReference type="EMBL" id="QDO91437.1"/>
    </source>
</evidence>
<evidence type="ECO:0000256" key="10">
    <source>
        <dbReference type="RuleBase" id="RU000594"/>
    </source>
</evidence>
<keyword evidence="3 9" id="KW-0645">Protease</keyword>
<name>A0A328K776_9LACT</name>
<keyword evidence="8 9" id="KW-0472">Membrane</keyword>
<comment type="caution">
    <text evidence="9">Lacks conserved residue(s) required for the propagation of feature annotation.</text>
</comment>
<comment type="pathway">
    <text evidence="9">Protein modification; lipoprotein biosynthesis (signal peptide cleavage).</text>
</comment>
<evidence type="ECO:0000256" key="8">
    <source>
        <dbReference type="ARBA" id="ARBA00023136"/>
    </source>
</evidence>
<dbReference type="RefSeq" id="WP_112767922.1">
    <property type="nucleotide sequence ID" value="NZ_CP040409.1"/>
</dbReference>
<reference evidence="12 15" key="2">
    <citation type="submission" date="2019-07" db="EMBL/GenBank/DDBJ databases">
        <title>Genome assembly of a nasal isolate of Dolosigranulum pigrum from a chronic sinusitis patient.</title>
        <authorList>
            <person name="Baig S."/>
            <person name="Overballe-Petersen S."/>
            <person name="Kaspar U."/>
            <person name="Rendboe A."/>
            <person name="de Man T."/>
            <person name="Liu C."/>
            <person name="Price L.B."/>
            <person name="Stegger M."/>
            <person name="Becker K."/>
            <person name="Skytt Andersen P."/>
        </authorList>
    </citation>
    <scope>NUCLEOTIDE SEQUENCE [LARGE SCALE GENOMIC DNA]</scope>
    <source>
        <strain evidence="12 15">83VPs-KB5</strain>
    </source>
</reference>
<feature type="active site" evidence="9">
    <location>
        <position position="128"/>
    </location>
</feature>
<keyword evidence="6 9" id="KW-0378">Hydrolase</keyword>
<dbReference type="Proteomes" id="UP000249099">
    <property type="component" value="Unassembled WGS sequence"/>
</dbReference>